<dbReference type="InterPro" id="IPR042302">
    <property type="entry name" value="E1_FCCH_sf"/>
</dbReference>
<protein>
    <submittedName>
        <fullName evidence="1">Putative tail protein</fullName>
    </submittedName>
</protein>
<proteinExistence type="predicted"/>
<reference evidence="1" key="1">
    <citation type="submission" date="2020-03" db="EMBL/GenBank/DDBJ databases">
        <title>The deep terrestrial virosphere.</title>
        <authorList>
            <person name="Holmfeldt K."/>
            <person name="Nilsson E."/>
            <person name="Simone D."/>
            <person name="Lopez-Fernandez M."/>
            <person name="Wu X."/>
            <person name="de Brujin I."/>
            <person name="Lundin D."/>
            <person name="Andersson A."/>
            <person name="Bertilsson S."/>
            <person name="Dopson M."/>
        </authorList>
    </citation>
    <scope>NUCLEOTIDE SEQUENCE</scope>
    <source>
        <strain evidence="1">MM415B00962</strain>
    </source>
</reference>
<dbReference type="Gene3D" id="2.40.30.180">
    <property type="entry name" value="Ubiquitin-activating enzyme E1, FCCH domain"/>
    <property type="match status" value="1"/>
</dbReference>
<accession>A0A6M3IW26</accession>
<sequence length="358" mass="39389">MSSAISTLELLNKAMRFVSSNAGDEVVKELVKDAIIQANRDLYSCDYYPLDWNIYLCDLLPRTVPHAEISAITQADPGVITAESSDAEITGHGFHDNASAGVQDIVVIDDVADDGSTGTYSIEELNGRAYLLEYASTTTFSLKTIDGLDAVSASGLSAYDEGGVVYHAGYLLDASATGPILANVSAKWTFGRILDNPPPTFDGFPTSLISSFQVSSPIVNGSWSDISLASRPTRTRYWQNWTESSTVYHYLFWYPVVNDYHNVAFHYEKNVADISKFDSSTYPFHPPDLHDTIWHGALANLAGLVDKVKRSNDKVIATQVEVLFAQKWAREWERGKIKARNLSRRNRGGMGSTGGFYG</sequence>
<organism evidence="1">
    <name type="scientific">viral metagenome</name>
    <dbReference type="NCBI Taxonomy" id="1070528"/>
    <lineage>
        <taxon>unclassified sequences</taxon>
        <taxon>metagenomes</taxon>
        <taxon>organismal metagenomes</taxon>
    </lineage>
</organism>
<name>A0A6M3IW26_9ZZZZ</name>
<dbReference type="AlphaFoldDB" id="A0A6M3IW26"/>
<evidence type="ECO:0000313" key="1">
    <source>
        <dbReference type="EMBL" id="QJA61321.1"/>
    </source>
</evidence>
<dbReference type="EMBL" id="MT141437">
    <property type="protein sequence ID" value="QJA61321.1"/>
    <property type="molecule type" value="Genomic_DNA"/>
</dbReference>
<gene>
    <name evidence="1" type="ORF">MM415B00962_0016</name>
</gene>